<dbReference type="Proteomes" id="UP000011116">
    <property type="component" value="Chromosome 1H"/>
</dbReference>
<dbReference type="EC" id="2.4.1.-" evidence="5"/>
<dbReference type="Pfam" id="PF26168">
    <property type="entry name" value="Glyco_transf_N"/>
    <property type="match status" value="1"/>
</dbReference>
<comment type="similarity">
    <text evidence="1 4">Belongs to the UDP-glycosyltransferase family.</text>
</comment>
<dbReference type="GO" id="GO:0005737">
    <property type="term" value="C:cytoplasm"/>
    <property type="evidence" value="ECO:0000318"/>
    <property type="project" value="GO_Central"/>
</dbReference>
<evidence type="ECO:0000256" key="3">
    <source>
        <dbReference type="ARBA" id="ARBA00022679"/>
    </source>
</evidence>
<organism evidence="7 8">
    <name type="scientific">Hordeum vulgare subsp. vulgare</name>
    <name type="common">Domesticated barley</name>
    <dbReference type="NCBI Taxonomy" id="112509"/>
    <lineage>
        <taxon>Eukaryota</taxon>
        <taxon>Viridiplantae</taxon>
        <taxon>Streptophyta</taxon>
        <taxon>Embryophyta</taxon>
        <taxon>Tracheophyta</taxon>
        <taxon>Spermatophyta</taxon>
        <taxon>Magnoliopsida</taxon>
        <taxon>Liliopsida</taxon>
        <taxon>Poales</taxon>
        <taxon>Poaceae</taxon>
        <taxon>BOP clade</taxon>
        <taxon>Pooideae</taxon>
        <taxon>Triticodae</taxon>
        <taxon>Triticeae</taxon>
        <taxon>Hordeinae</taxon>
        <taxon>Hordeum</taxon>
    </lineage>
</organism>
<dbReference type="AlphaFoldDB" id="A0A8I6WV80"/>
<evidence type="ECO:0000256" key="2">
    <source>
        <dbReference type="ARBA" id="ARBA00022676"/>
    </source>
</evidence>
<dbReference type="EnsemblPlants" id="HORVU.MOREX.r3.1HG0070070.1">
    <property type="protein sequence ID" value="HORVU.MOREX.r3.1HG0070070.1"/>
    <property type="gene ID" value="HORVU.MOREX.r3.1HG0070070"/>
</dbReference>
<dbReference type="FunFam" id="3.40.50.2000:FF:000078">
    <property type="entry name" value="Glycosyltransferase"/>
    <property type="match status" value="1"/>
</dbReference>
<evidence type="ECO:0000256" key="4">
    <source>
        <dbReference type="RuleBase" id="RU003718"/>
    </source>
</evidence>
<dbReference type="Gramene" id="HORVU.MOREX.r3.1HG0070070.1">
    <property type="protein sequence ID" value="HORVU.MOREX.r3.1HG0070070.1"/>
    <property type="gene ID" value="HORVU.MOREX.r3.1HG0070070"/>
</dbReference>
<evidence type="ECO:0000313" key="8">
    <source>
        <dbReference type="Proteomes" id="UP000011116"/>
    </source>
</evidence>
<keyword evidence="2 4" id="KW-0328">Glycosyltransferase</keyword>
<dbReference type="PANTHER" id="PTHR11926">
    <property type="entry name" value="GLUCOSYL/GLUCURONOSYL TRANSFERASES"/>
    <property type="match status" value="1"/>
</dbReference>
<dbReference type="Gramene" id="HORVU.MOREX.r2.1HG0056330.1">
    <property type="protein sequence ID" value="HORVU.MOREX.r2.1HG0056330.1"/>
    <property type="gene ID" value="HORVU.MOREX.r2.1HG0056330"/>
</dbReference>
<evidence type="ECO:0000313" key="7">
    <source>
        <dbReference type="EnsemblPlants" id="HORVU.MOREX.r3.1HG0070070.1"/>
    </source>
</evidence>
<dbReference type="PROSITE" id="PS00375">
    <property type="entry name" value="UDPGT"/>
    <property type="match status" value="1"/>
</dbReference>
<dbReference type="InterPro" id="IPR002213">
    <property type="entry name" value="UDP_glucos_trans"/>
</dbReference>
<dbReference type="InterPro" id="IPR035595">
    <property type="entry name" value="UDP_glycos_trans_CS"/>
</dbReference>
<dbReference type="GO" id="GO:0080043">
    <property type="term" value="F:quercetin 3-O-glucosyltransferase activity"/>
    <property type="evidence" value="ECO:0000318"/>
    <property type="project" value="GO_Central"/>
</dbReference>
<dbReference type="GO" id="GO:0080044">
    <property type="term" value="F:quercetin 7-O-glucosyltransferase activity"/>
    <property type="evidence" value="ECO:0000318"/>
    <property type="project" value="GO_Central"/>
</dbReference>
<sequence length="509" mass="54206">MSTANVLLVPYPCQGHINPMLQFAKRLASKGVPVTLVVTRFIARTARFDAGPVRVASISDGHDDGGLPSAGSVDEYVEKLESTGSASLAALIAAAGDGPAPFTHVVYDSFVHWAGRTARELGGLPAVPFSTQSCAASAVYHYVNSGLLDAPPAGEVGARSDPFAGLPGLERWEFPSFMFHDGPYPALTAPALAQFADRGAGDWVLVNSFDELEYEVLDGLKCHFKVRAIGPCVPVPDTDDSGDADRFNYGANLLDPEDTCIKWLDAKSPRSVVYVSFGSDAYLGAAQMEELARGLLAIGKPFLWVVRASEEAELPRHLLDAATASGGALLVRWSPQLDVLAHRAVGCFVTHCGWNSTLEALGFGVPMVALPLWTDQPINARLVEEAWGVGVRARRNASEGVFPRGEIEQCVRAIMEDEDCRAASARAAARRLSDEARAVLAPGGASDKKLGEFLEYACAVMDNGVTEPSPFEAARRWSEAARAAVAVGGSSDQNLDEFVDFLRASAGEK</sequence>
<evidence type="ECO:0000256" key="5">
    <source>
        <dbReference type="RuleBase" id="RU362057"/>
    </source>
</evidence>
<accession>A0A8I6WV80</accession>
<evidence type="ECO:0000256" key="1">
    <source>
        <dbReference type="ARBA" id="ARBA00009995"/>
    </source>
</evidence>
<dbReference type="PANTHER" id="PTHR11926:SF1500">
    <property type="entry name" value="INDOLE-3-ACETATE BETA-GLUCOSYLTRANSFERASE"/>
    <property type="match status" value="1"/>
</dbReference>
<dbReference type="InterPro" id="IPR058980">
    <property type="entry name" value="Glyco_transf_N"/>
</dbReference>
<keyword evidence="3 4" id="KW-0808">Transferase</keyword>
<dbReference type="Gene3D" id="3.40.50.2000">
    <property type="entry name" value="Glycogen Phosphorylase B"/>
    <property type="match status" value="2"/>
</dbReference>
<dbReference type="SMR" id="A0A8I6WV80"/>
<feature type="domain" description="Glycosyltransferase N-terminal" evidence="6">
    <location>
        <begin position="5"/>
        <end position="48"/>
    </location>
</feature>
<reference evidence="8" key="1">
    <citation type="journal article" date="2012" name="Nature">
        <title>A physical, genetic and functional sequence assembly of the barley genome.</title>
        <authorList>
            <consortium name="The International Barley Genome Sequencing Consortium"/>
            <person name="Mayer K.F."/>
            <person name="Waugh R."/>
            <person name="Brown J.W."/>
            <person name="Schulman A."/>
            <person name="Langridge P."/>
            <person name="Platzer M."/>
            <person name="Fincher G.B."/>
            <person name="Muehlbauer G.J."/>
            <person name="Sato K."/>
            <person name="Close T.J."/>
            <person name="Wise R.P."/>
            <person name="Stein N."/>
        </authorList>
    </citation>
    <scope>NUCLEOTIDE SEQUENCE [LARGE SCALE GENOMIC DNA]</scope>
    <source>
        <strain evidence="8">cv. Morex</strain>
    </source>
</reference>
<name>A0A8I6WV80_HORVV</name>
<keyword evidence="8" id="KW-1185">Reference proteome</keyword>
<dbReference type="SUPFAM" id="SSF53756">
    <property type="entry name" value="UDP-Glycosyltransferase/glycogen phosphorylase"/>
    <property type="match status" value="1"/>
</dbReference>
<protein>
    <recommendedName>
        <fullName evidence="5">Glycosyltransferase</fullName>
        <ecNumber evidence="5">2.4.1.-</ecNumber>
    </recommendedName>
</protein>
<reference evidence="7" key="2">
    <citation type="submission" date="2020-10" db="EMBL/GenBank/DDBJ databases">
        <authorList>
            <person name="Scholz U."/>
            <person name="Mascher M."/>
            <person name="Fiebig A."/>
        </authorList>
    </citation>
    <scope>NUCLEOTIDE SEQUENCE [LARGE SCALE GENOMIC DNA]</scope>
    <source>
        <strain evidence="7">cv. Morex</strain>
    </source>
</reference>
<proteinExistence type="inferred from homology"/>
<evidence type="ECO:0000259" key="6">
    <source>
        <dbReference type="Pfam" id="PF26168"/>
    </source>
</evidence>
<reference evidence="7" key="3">
    <citation type="submission" date="2022-01" db="UniProtKB">
        <authorList>
            <consortium name="EnsemblPlants"/>
        </authorList>
    </citation>
    <scope>IDENTIFICATION</scope>
    <source>
        <strain evidence="7">subsp. vulgare</strain>
    </source>
</reference>
<dbReference type="CDD" id="cd03784">
    <property type="entry name" value="GT1_Gtf-like"/>
    <property type="match status" value="1"/>
</dbReference>
<dbReference type="Pfam" id="PF00201">
    <property type="entry name" value="UDPGT"/>
    <property type="match status" value="1"/>
</dbReference>